<dbReference type="Proteomes" id="UP000095495">
    <property type="component" value="Unassembled WGS sequence"/>
</dbReference>
<accession>A0A173RDD2</accession>
<protein>
    <recommendedName>
        <fullName evidence="3">Phage protein</fullName>
    </recommendedName>
</protein>
<dbReference type="AlphaFoldDB" id="A0A173RDD2"/>
<evidence type="ECO:0000313" key="1">
    <source>
        <dbReference type="EMBL" id="CUM75805.1"/>
    </source>
</evidence>
<organism evidence="1 2">
    <name type="scientific">Roseburia faecis</name>
    <dbReference type="NCBI Taxonomy" id="301302"/>
    <lineage>
        <taxon>Bacteria</taxon>
        <taxon>Bacillati</taxon>
        <taxon>Bacillota</taxon>
        <taxon>Clostridia</taxon>
        <taxon>Lachnospirales</taxon>
        <taxon>Lachnospiraceae</taxon>
        <taxon>Roseburia</taxon>
    </lineage>
</organism>
<dbReference type="RefSeq" id="WP_055261150.1">
    <property type="nucleotide sequence ID" value="NZ_CYXV01000002.1"/>
</dbReference>
<reference evidence="1 2" key="1">
    <citation type="submission" date="2015-09" db="EMBL/GenBank/DDBJ databases">
        <authorList>
            <consortium name="Pathogen Informatics"/>
        </authorList>
    </citation>
    <scope>NUCLEOTIDE SEQUENCE [LARGE SCALE GENOMIC DNA]</scope>
    <source>
        <strain evidence="1 2">2789STDY5608863</strain>
    </source>
</reference>
<proteinExistence type="predicted"/>
<sequence>MIKSDFGTIEVNGREPVIMAEFITLLAALRNALGEEKYNRALQRANDSVESKKDTETLKNEEKERMAEVIKAIFSEMEDK</sequence>
<name>A0A173RDD2_9FIRM</name>
<gene>
    <name evidence="1" type="ORF">ERS852420_00466</name>
</gene>
<evidence type="ECO:0000313" key="2">
    <source>
        <dbReference type="Proteomes" id="UP000095495"/>
    </source>
</evidence>
<dbReference type="EMBL" id="CYXV01000002">
    <property type="protein sequence ID" value="CUM75805.1"/>
    <property type="molecule type" value="Genomic_DNA"/>
</dbReference>
<evidence type="ECO:0008006" key="3">
    <source>
        <dbReference type="Google" id="ProtNLM"/>
    </source>
</evidence>